<keyword evidence="4" id="KW-1185">Reference proteome</keyword>
<dbReference type="EMBL" id="QKRW01000051">
    <property type="protein sequence ID" value="RAL59515.1"/>
    <property type="molecule type" value="Genomic_DNA"/>
</dbReference>
<name>A0A395IGP3_9HELO</name>
<protein>
    <submittedName>
        <fullName evidence="3">Uncharacterized protein</fullName>
    </submittedName>
</protein>
<dbReference type="PANTHER" id="PTHR23406:SF32">
    <property type="entry name" value="NADP-DEPENDENT MALIC ENZYME"/>
    <property type="match status" value="1"/>
</dbReference>
<dbReference type="Gene3D" id="1.20.1370.30">
    <property type="match status" value="1"/>
</dbReference>
<dbReference type="GO" id="GO:0005739">
    <property type="term" value="C:mitochondrion"/>
    <property type="evidence" value="ECO:0007669"/>
    <property type="project" value="TreeGrafter"/>
</dbReference>
<evidence type="ECO:0000256" key="1">
    <source>
        <dbReference type="ARBA" id="ARBA00001946"/>
    </source>
</evidence>
<dbReference type="OrthoDB" id="5365701at2759"/>
<dbReference type="InterPro" id="IPR046346">
    <property type="entry name" value="Aminoacid_DH-like_N_sf"/>
</dbReference>
<dbReference type="GO" id="GO:0006108">
    <property type="term" value="P:malate metabolic process"/>
    <property type="evidence" value="ECO:0007669"/>
    <property type="project" value="TreeGrafter"/>
</dbReference>
<accession>A0A395IGP3</accession>
<evidence type="ECO:0000256" key="2">
    <source>
        <dbReference type="ARBA" id="ARBA00023002"/>
    </source>
</evidence>
<gene>
    <name evidence="3" type="ORF">DID88_006509</name>
</gene>
<proteinExistence type="predicted"/>
<comment type="cofactor">
    <cofactor evidence="1">
        <name>Mg(2+)</name>
        <dbReference type="ChEBI" id="CHEBI:18420"/>
    </cofactor>
</comment>
<comment type="caution">
    <text evidence="3">The sequence shown here is derived from an EMBL/GenBank/DDBJ whole genome shotgun (WGS) entry which is preliminary data.</text>
</comment>
<keyword evidence="2" id="KW-0560">Oxidoreductase</keyword>
<dbReference type="Proteomes" id="UP000249056">
    <property type="component" value="Unassembled WGS sequence"/>
</dbReference>
<dbReference type="PANTHER" id="PTHR23406">
    <property type="entry name" value="MALIC ENZYME-RELATED"/>
    <property type="match status" value="1"/>
</dbReference>
<dbReference type="SUPFAM" id="SSF53223">
    <property type="entry name" value="Aminoacid dehydrogenase-like, N-terminal domain"/>
    <property type="match status" value="1"/>
</dbReference>
<dbReference type="AlphaFoldDB" id="A0A395IGP3"/>
<reference evidence="3 4" key="1">
    <citation type="submission" date="2018-06" db="EMBL/GenBank/DDBJ databases">
        <title>Genome Sequence of the Brown Rot Fungal Pathogen Monilinia fructigena.</title>
        <authorList>
            <person name="Landi L."/>
            <person name="De Miccolis Angelini R.M."/>
            <person name="Pollastro S."/>
            <person name="Abate D."/>
            <person name="Faretra F."/>
            <person name="Romanazzi G."/>
        </authorList>
    </citation>
    <scope>NUCLEOTIDE SEQUENCE [LARGE SCALE GENOMIC DNA]</scope>
    <source>
        <strain evidence="3 4">Mfrg269</strain>
    </source>
</reference>
<evidence type="ECO:0000313" key="4">
    <source>
        <dbReference type="Proteomes" id="UP000249056"/>
    </source>
</evidence>
<organism evidence="3 4">
    <name type="scientific">Monilinia fructigena</name>
    <dbReference type="NCBI Taxonomy" id="38457"/>
    <lineage>
        <taxon>Eukaryota</taxon>
        <taxon>Fungi</taxon>
        <taxon>Dikarya</taxon>
        <taxon>Ascomycota</taxon>
        <taxon>Pezizomycotina</taxon>
        <taxon>Leotiomycetes</taxon>
        <taxon>Helotiales</taxon>
        <taxon>Sclerotiniaceae</taxon>
        <taxon>Monilinia</taxon>
    </lineage>
</organism>
<evidence type="ECO:0000313" key="3">
    <source>
        <dbReference type="EMBL" id="RAL59515.1"/>
    </source>
</evidence>
<sequence>MYRGIRHSRIRVTEPIQPDTSHSIEVRRQNKTLGLVPPSVESYALQAQRCLKQLEAKKSPIEKYMYLSNLRNNNVHLFYRLVQENWTDITPLILYADSWRSLFKMVGNLSTARRSISLLP</sequence>
<dbReference type="GO" id="GO:0004471">
    <property type="term" value="F:malate dehydrogenase (decarboxylating) (NAD+) activity"/>
    <property type="evidence" value="ECO:0007669"/>
    <property type="project" value="TreeGrafter"/>
</dbReference>